<accession>A0ACC0AF14</accession>
<evidence type="ECO:0000313" key="1">
    <source>
        <dbReference type="EMBL" id="KAI5659209.1"/>
    </source>
</evidence>
<evidence type="ECO:0000313" key="2">
    <source>
        <dbReference type="Proteomes" id="UP001060085"/>
    </source>
</evidence>
<protein>
    <submittedName>
        <fullName evidence="1">Uncharacterized protein</fullName>
    </submittedName>
</protein>
<dbReference type="EMBL" id="CM044706">
    <property type="protein sequence ID" value="KAI5659209.1"/>
    <property type="molecule type" value="Genomic_DNA"/>
</dbReference>
<proteinExistence type="predicted"/>
<keyword evidence="2" id="KW-1185">Reference proteome</keyword>
<reference evidence="2" key="1">
    <citation type="journal article" date="2023" name="Nat. Plants">
        <title>Single-cell RNA sequencing provides a high-resolution roadmap for understanding the multicellular compartmentation of specialized metabolism.</title>
        <authorList>
            <person name="Sun S."/>
            <person name="Shen X."/>
            <person name="Li Y."/>
            <person name="Li Y."/>
            <person name="Wang S."/>
            <person name="Li R."/>
            <person name="Zhang H."/>
            <person name="Shen G."/>
            <person name="Guo B."/>
            <person name="Wei J."/>
            <person name="Xu J."/>
            <person name="St-Pierre B."/>
            <person name="Chen S."/>
            <person name="Sun C."/>
        </authorList>
    </citation>
    <scope>NUCLEOTIDE SEQUENCE [LARGE SCALE GENOMIC DNA]</scope>
</reference>
<name>A0ACC0AF14_CATRO</name>
<dbReference type="Proteomes" id="UP001060085">
    <property type="component" value="Linkage Group LG06"/>
</dbReference>
<comment type="caution">
    <text evidence="1">The sequence shown here is derived from an EMBL/GenBank/DDBJ whole genome shotgun (WGS) entry which is preliminary data.</text>
</comment>
<organism evidence="1 2">
    <name type="scientific">Catharanthus roseus</name>
    <name type="common">Madagascar periwinkle</name>
    <name type="synonym">Vinca rosea</name>
    <dbReference type="NCBI Taxonomy" id="4058"/>
    <lineage>
        <taxon>Eukaryota</taxon>
        <taxon>Viridiplantae</taxon>
        <taxon>Streptophyta</taxon>
        <taxon>Embryophyta</taxon>
        <taxon>Tracheophyta</taxon>
        <taxon>Spermatophyta</taxon>
        <taxon>Magnoliopsida</taxon>
        <taxon>eudicotyledons</taxon>
        <taxon>Gunneridae</taxon>
        <taxon>Pentapetalae</taxon>
        <taxon>asterids</taxon>
        <taxon>lamiids</taxon>
        <taxon>Gentianales</taxon>
        <taxon>Apocynaceae</taxon>
        <taxon>Rauvolfioideae</taxon>
        <taxon>Vinceae</taxon>
        <taxon>Catharanthinae</taxon>
        <taxon>Catharanthus</taxon>
    </lineage>
</organism>
<sequence length="188" mass="21458">MGISDEFQLDAKCFVNWCHNYGLVQLTIYDIRVQNARTKVSYNYELAPNPKAQWFCDMLKYVDTPLHEGCTKYSQLSAMVKFLNIKSENMSKNCFEQILQREKIGEAFTQSELYVLLYQQKGQWVNTHFDEFWLMFEAAGGSNKGHIYSFSSQSGAITVELMGGNNSSSVPCISSTAAFECCVEKKKK</sequence>
<gene>
    <name evidence="1" type="ORF">M9H77_28002</name>
</gene>